<dbReference type="SMART" id="SM00271">
    <property type="entry name" value="DnaJ"/>
    <property type="match status" value="1"/>
</dbReference>
<keyword evidence="1" id="KW-0472">Membrane</keyword>
<protein>
    <submittedName>
        <fullName evidence="4 5">DnaJ homolog subfamily C member 4</fullName>
    </submittedName>
</protein>
<sequence>MQAYLQESVCRACLRHSPRRSLYTSRMCRQSHYEVLGVASNASMEQIKAAFFQLSKQLHPDRNPCDPELHGRFVKLNEAYTVLSKPVTRHQYDIGLHLSQAPTSQPGGRAPKTWPFQSPGFTEKQRYAQSAEWERDRMYWEQFHYPNPEQSAFTHSKSYQRRSRLIVGGCLLFMCLSVGLHYLGYRKLGEVHSHFMDERDRINTEIYDVSKENARVNGVEKQNEILRQKYTEFATKYRKEHNRRAE</sequence>
<dbReference type="InterPro" id="IPR001623">
    <property type="entry name" value="DnaJ_domain"/>
</dbReference>
<dbReference type="RefSeq" id="XP_032804528.1">
    <property type="nucleotide sequence ID" value="XM_032948637.1"/>
</dbReference>
<dbReference type="PANTHER" id="PTHR44825">
    <property type="match status" value="1"/>
</dbReference>
<dbReference type="KEGG" id="pmrn:116939802"/>
<organism evidence="3 6">
    <name type="scientific">Petromyzon marinus</name>
    <name type="common">Sea lamprey</name>
    <dbReference type="NCBI Taxonomy" id="7757"/>
    <lineage>
        <taxon>Eukaryota</taxon>
        <taxon>Metazoa</taxon>
        <taxon>Chordata</taxon>
        <taxon>Craniata</taxon>
        <taxon>Vertebrata</taxon>
        <taxon>Cyclostomata</taxon>
        <taxon>Hyperoartia</taxon>
        <taxon>Petromyzontiformes</taxon>
        <taxon>Petromyzontidae</taxon>
        <taxon>Petromyzon</taxon>
    </lineage>
</organism>
<feature type="transmembrane region" description="Helical" evidence="1">
    <location>
        <begin position="165"/>
        <end position="185"/>
    </location>
</feature>
<evidence type="ECO:0000313" key="6">
    <source>
        <dbReference type="RefSeq" id="XP_032804527.1"/>
    </source>
</evidence>
<dbReference type="RefSeq" id="XP_032804526.1">
    <property type="nucleotide sequence ID" value="XM_032948635.1"/>
</dbReference>
<dbReference type="PROSITE" id="PS50076">
    <property type="entry name" value="DNAJ_2"/>
    <property type="match status" value="1"/>
</dbReference>
<gene>
    <name evidence="4 5 6 7" type="primary">DNAJC4</name>
</gene>
<dbReference type="InterPro" id="IPR052763">
    <property type="entry name" value="DnaJ_C4"/>
</dbReference>
<dbReference type="SUPFAM" id="SSF46565">
    <property type="entry name" value="Chaperone J-domain"/>
    <property type="match status" value="1"/>
</dbReference>
<reference evidence="4 5" key="1">
    <citation type="submission" date="2025-04" db="UniProtKB">
        <authorList>
            <consortium name="RefSeq"/>
        </authorList>
    </citation>
    <scope>IDENTIFICATION</scope>
    <source>
        <tissue evidence="4 5">Sperm</tissue>
    </source>
</reference>
<evidence type="ECO:0000313" key="7">
    <source>
        <dbReference type="RefSeq" id="XP_032804528.1"/>
    </source>
</evidence>
<evidence type="ECO:0000259" key="2">
    <source>
        <dbReference type="PROSITE" id="PS50076"/>
    </source>
</evidence>
<dbReference type="AlphaFoldDB" id="A0AAJ7SU37"/>
<keyword evidence="3" id="KW-1185">Reference proteome</keyword>
<proteinExistence type="predicted"/>
<dbReference type="RefSeq" id="XP_032804527.1">
    <property type="nucleotide sequence ID" value="XM_032948636.1"/>
</dbReference>
<feature type="domain" description="J" evidence="2">
    <location>
        <begin position="31"/>
        <end position="96"/>
    </location>
</feature>
<dbReference type="Pfam" id="PF00226">
    <property type="entry name" value="DnaJ"/>
    <property type="match status" value="1"/>
</dbReference>
<dbReference type="Gene3D" id="1.10.287.110">
    <property type="entry name" value="DnaJ domain"/>
    <property type="match status" value="1"/>
</dbReference>
<keyword evidence="1" id="KW-1133">Transmembrane helix</keyword>
<evidence type="ECO:0000313" key="5">
    <source>
        <dbReference type="RefSeq" id="XP_032804526.1"/>
    </source>
</evidence>
<accession>A0AAJ7SU37</accession>
<dbReference type="CDD" id="cd06257">
    <property type="entry name" value="DnaJ"/>
    <property type="match status" value="1"/>
</dbReference>
<name>A0AAJ7SU37_PETMA</name>
<dbReference type="PANTHER" id="PTHR44825:SF1">
    <property type="entry name" value="DNAJ HOMOLOG SUBFAMILY C MEMBER 4"/>
    <property type="match status" value="1"/>
</dbReference>
<evidence type="ECO:0000313" key="3">
    <source>
        <dbReference type="Proteomes" id="UP001318040"/>
    </source>
</evidence>
<dbReference type="PRINTS" id="PR00625">
    <property type="entry name" value="JDOMAIN"/>
</dbReference>
<evidence type="ECO:0000256" key="1">
    <source>
        <dbReference type="SAM" id="Phobius"/>
    </source>
</evidence>
<evidence type="ECO:0000313" key="4">
    <source>
        <dbReference type="RefSeq" id="XP_032804525.1"/>
    </source>
</evidence>
<dbReference type="InterPro" id="IPR036869">
    <property type="entry name" value="J_dom_sf"/>
</dbReference>
<dbReference type="Proteomes" id="UP001318040">
    <property type="component" value="Chromosome 6"/>
</dbReference>
<keyword evidence="1" id="KW-0812">Transmembrane</keyword>
<dbReference type="RefSeq" id="XP_032804525.1">
    <property type="nucleotide sequence ID" value="XM_032948634.1"/>
</dbReference>